<protein>
    <submittedName>
        <fullName evidence="1">Putative protease</fullName>
    </submittedName>
</protein>
<organism evidence="1 2">
    <name type="scientific">Thauera chlorobenzoica</name>
    <dbReference type="NCBI Taxonomy" id="96773"/>
    <lineage>
        <taxon>Bacteria</taxon>
        <taxon>Pseudomonadati</taxon>
        <taxon>Pseudomonadota</taxon>
        <taxon>Betaproteobacteria</taxon>
        <taxon>Rhodocyclales</taxon>
        <taxon>Zoogloeaceae</taxon>
        <taxon>Thauera</taxon>
    </lineage>
</organism>
<dbReference type="InterPro" id="IPR001539">
    <property type="entry name" value="Peptidase_U32"/>
</dbReference>
<keyword evidence="1" id="KW-0645">Protease</keyword>
<dbReference type="EMBL" id="CP018839">
    <property type="protein sequence ID" value="APR04961.1"/>
    <property type="molecule type" value="Genomic_DNA"/>
</dbReference>
<accession>A0A1H5S591</accession>
<name>A0A1H5S591_9RHOO</name>
<proteinExistence type="predicted"/>
<dbReference type="GO" id="GO:0008233">
    <property type="term" value="F:peptidase activity"/>
    <property type="evidence" value="ECO:0007669"/>
    <property type="project" value="UniProtKB-KW"/>
</dbReference>
<gene>
    <name evidence="1" type="ORF">Tchl_2118</name>
</gene>
<dbReference type="GO" id="GO:0006508">
    <property type="term" value="P:proteolysis"/>
    <property type="evidence" value="ECO:0007669"/>
    <property type="project" value="UniProtKB-KW"/>
</dbReference>
<evidence type="ECO:0000313" key="2">
    <source>
        <dbReference type="Proteomes" id="UP000185739"/>
    </source>
</evidence>
<dbReference type="PANTHER" id="PTHR30217">
    <property type="entry name" value="PEPTIDASE U32 FAMILY"/>
    <property type="match status" value="1"/>
</dbReference>
<dbReference type="AlphaFoldDB" id="A0A1H5S591"/>
<dbReference type="Proteomes" id="UP000185739">
    <property type="component" value="Chromosome"/>
</dbReference>
<keyword evidence="2" id="KW-1185">Reference proteome</keyword>
<dbReference type="OrthoDB" id="1983353at2"/>
<dbReference type="Pfam" id="PF01136">
    <property type="entry name" value="Peptidase_U32"/>
    <property type="match status" value="1"/>
</dbReference>
<dbReference type="InterPro" id="IPR051454">
    <property type="entry name" value="RNA/ubiquinone_mod_enzymes"/>
</dbReference>
<reference evidence="1 2" key="1">
    <citation type="submission" date="2016-12" db="EMBL/GenBank/DDBJ databases">
        <title>Complete genome sequence of Thauera chlorobenzoica, a Betaproteobacterium degrading haloaromatics anaerobically to CO2 and halides.</title>
        <authorList>
            <person name="Goris T."/>
            <person name="Mergelsberg M."/>
            <person name="Boll M."/>
        </authorList>
    </citation>
    <scope>NUCLEOTIDE SEQUENCE [LARGE SCALE GENOMIC DNA]</scope>
    <source>
        <strain evidence="1 2">3CB1</strain>
    </source>
</reference>
<dbReference type="KEGG" id="tcl:Tchl_2118"/>
<keyword evidence="1" id="KW-0378">Hydrolase</keyword>
<evidence type="ECO:0000313" key="1">
    <source>
        <dbReference type="EMBL" id="APR04961.1"/>
    </source>
</evidence>
<dbReference type="STRING" id="96773.Tchl_2118"/>
<dbReference type="RefSeq" id="WP_075148382.1">
    <property type="nucleotide sequence ID" value="NZ_CP018839.1"/>
</dbReference>
<sequence length="347" mass="37396">MKIVAPIRHPDEIAPLAEAGAGELYCGVTPREWAARFGGASANRRPGGNLGSLAELERALGLAHTHGATLSLVLNSQHYSAVQIEFALGIARSYQAMGGDALIASDIGLIVALAEALPGMRVHLSSVATCRNVHAARLYREFGIRRLILPRDVTLDEAAEIASALPELEVEAFILNDGCVYEEGSCNTLHLPAPLGGPICLDHYQYRHRHRDGRPLSASLQERLEENDQAYRRWLWYRFSCGFTTTAEGLPYGPCGLCAVPRLAGGGIHAVKIAGREGPLPRKLASVRMVRTIVDAQLAGQPPHEVAALARGLRPSHEHCRTGYMCYYPEVAGDAAQAPPFPPPPDA</sequence>